<sequence>MFLTLTLPRLNESRAKVDNLSEILSEKEELLAEKEELIAKQDTELVQAKQDLSNLQAQHNAALGTLGMVNQLMTTSNQTMAMRKDFVNNIRTMLSTFFSYSSRRLRRFTYKLPSTLKEACAELEALRETLGPIVALCDQFSKWGMFDGKKEALKNELEVKQQMHKDGPCTRLEESVCYLKTKAECQYLHAVSKMLDGAVSKKKQELEMVTQELELTKQKLQAQRFSGHKSSLSPLASKSRLVDDPELHSYDHVYLDCAWPMSKSNGRPQRQYFSGCGMKTATNNSHNDDWGCDKDTDAVS</sequence>
<proteinExistence type="predicted"/>
<protein>
    <submittedName>
        <fullName evidence="2">Uncharacterized protein</fullName>
    </submittedName>
</protein>
<keyword evidence="1" id="KW-0175">Coiled coil</keyword>
<gene>
    <name evidence="2" type="ORF">CTHT_0041690</name>
</gene>
<dbReference type="RefSeq" id="XP_006694573.1">
    <property type="nucleotide sequence ID" value="XM_006694510.1"/>
</dbReference>
<dbReference type="GeneID" id="18258207"/>
<name>G0SAB6_CHATD</name>
<dbReference type="Proteomes" id="UP000008066">
    <property type="component" value="Unassembled WGS sequence"/>
</dbReference>
<dbReference type="HOGENOM" id="CLU_927500_0_0_1"/>
<dbReference type="EMBL" id="GL988043">
    <property type="protein sequence ID" value="EGS19688.1"/>
    <property type="molecule type" value="Genomic_DNA"/>
</dbReference>
<organism evidence="3">
    <name type="scientific">Chaetomium thermophilum (strain DSM 1495 / CBS 144.50 / IMI 039719)</name>
    <name type="common">Thermochaetoides thermophila</name>
    <dbReference type="NCBI Taxonomy" id="759272"/>
    <lineage>
        <taxon>Eukaryota</taxon>
        <taxon>Fungi</taxon>
        <taxon>Dikarya</taxon>
        <taxon>Ascomycota</taxon>
        <taxon>Pezizomycotina</taxon>
        <taxon>Sordariomycetes</taxon>
        <taxon>Sordariomycetidae</taxon>
        <taxon>Sordariales</taxon>
        <taxon>Chaetomiaceae</taxon>
        <taxon>Thermochaetoides</taxon>
    </lineage>
</organism>
<reference evidence="2 3" key="1">
    <citation type="journal article" date="2011" name="Cell">
        <title>Insight into structure and assembly of the nuclear pore complex by utilizing the genome of a eukaryotic thermophile.</title>
        <authorList>
            <person name="Amlacher S."/>
            <person name="Sarges P."/>
            <person name="Flemming D."/>
            <person name="van Noort V."/>
            <person name="Kunze R."/>
            <person name="Devos D.P."/>
            <person name="Arumugam M."/>
            <person name="Bork P."/>
            <person name="Hurt E."/>
        </authorList>
    </citation>
    <scope>NUCLEOTIDE SEQUENCE [LARGE SCALE GENOMIC DNA]</scope>
    <source>
        <strain evidence="3">DSM 1495 / CBS 144.50 / IMI 039719</strain>
    </source>
</reference>
<dbReference type="AlphaFoldDB" id="G0SAB6"/>
<evidence type="ECO:0000256" key="1">
    <source>
        <dbReference type="SAM" id="Coils"/>
    </source>
</evidence>
<accession>G0SAB6</accession>
<keyword evidence="3" id="KW-1185">Reference proteome</keyword>
<evidence type="ECO:0000313" key="3">
    <source>
        <dbReference type="Proteomes" id="UP000008066"/>
    </source>
</evidence>
<feature type="coiled-coil region" evidence="1">
    <location>
        <begin position="10"/>
        <end position="58"/>
    </location>
</feature>
<dbReference type="KEGG" id="cthr:CTHT_0041690"/>
<evidence type="ECO:0000313" key="2">
    <source>
        <dbReference type="EMBL" id="EGS19688.1"/>
    </source>
</evidence>